<dbReference type="Proteomes" id="UP000014204">
    <property type="component" value="Unassembled WGS sequence"/>
</dbReference>
<reference evidence="1 2" key="1">
    <citation type="submission" date="2013-04" db="EMBL/GenBank/DDBJ databases">
        <title>The Genome Sequence of Enterorhabdus caecimuris B7.</title>
        <authorList>
            <consortium name="The Broad Institute Genomics Platform"/>
            <consortium name="The Broad Institute Genome Sequencing Center for Infectious Disease"/>
            <person name="Earl A."/>
            <person name="Xavier R."/>
            <person name="Elson C."/>
            <person name="Duck W."/>
            <person name="Walker B."/>
            <person name="Young S."/>
            <person name="Zeng Q."/>
            <person name="Gargeya S."/>
            <person name="Fitzgerald M."/>
            <person name="Haas B."/>
            <person name="Abouelleil A."/>
            <person name="Allen A.W."/>
            <person name="Alvarado L."/>
            <person name="Arachchi H.M."/>
            <person name="Berlin A.M."/>
            <person name="Chapman S.B."/>
            <person name="Gainer-Dewar J."/>
            <person name="Goldberg J."/>
            <person name="Griggs A."/>
            <person name="Gujja S."/>
            <person name="Hansen M."/>
            <person name="Howarth C."/>
            <person name="Imamovic A."/>
            <person name="Ireland A."/>
            <person name="Larimer J."/>
            <person name="McCowan C."/>
            <person name="Murphy C."/>
            <person name="Pearson M."/>
            <person name="Poon T.W."/>
            <person name="Priest M."/>
            <person name="Roberts A."/>
            <person name="Saif S."/>
            <person name="Shea T."/>
            <person name="Sisk P."/>
            <person name="Sykes S."/>
            <person name="Wortman J."/>
            <person name="Nusbaum C."/>
            <person name="Birren B."/>
        </authorList>
    </citation>
    <scope>NUCLEOTIDE SEQUENCE [LARGE SCALE GENOMIC DNA]</scope>
    <source>
        <strain evidence="1 2">B7</strain>
    </source>
</reference>
<dbReference type="AlphaFoldDB" id="R9KXF4"/>
<sequence length="50" mass="5224">MSESMSDEQIVAAAVGAVDNIRGEATDEEIAAAIAEIEAERADDDDRSGE</sequence>
<protein>
    <submittedName>
        <fullName evidence="1">Uncharacterized protein</fullName>
    </submittedName>
</protein>
<dbReference type="HOGENOM" id="CLU_3117428_0_0_11"/>
<dbReference type="EMBL" id="ASSY01000008">
    <property type="protein sequence ID" value="EOS50973.1"/>
    <property type="molecule type" value="Genomic_DNA"/>
</dbReference>
<dbReference type="STRING" id="1235794.C811_01390"/>
<keyword evidence="2" id="KW-1185">Reference proteome</keyword>
<dbReference type="GeneID" id="82191974"/>
<accession>R9KXF4</accession>
<organism evidence="1 2">
    <name type="scientific">Adlercreutzia caecimuris B7</name>
    <dbReference type="NCBI Taxonomy" id="1235794"/>
    <lineage>
        <taxon>Bacteria</taxon>
        <taxon>Bacillati</taxon>
        <taxon>Actinomycetota</taxon>
        <taxon>Coriobacteriia</taxon>
        <taxon>Eggerthellales</taxon>
        <taxon>Eggerthellaceae</taxon>
        <taxon>Adlercreutzia</taxon>
    </lineage>
</organism>
<name>R9KXF4_9ACTN</name>
<gene>
    <name evidence="1" type="ORF">C811_01390</name>
</gene>
<evidence type="ECO:0000313" key="2">
    <source>
        <dbReference type="Proteomes" id="UP000014204"/>
    </source>
</evidence>
<comment type="caution">
    <text evidence="1">The sequence shown here is derived from an EMBL/GenBank/DDBJ whole genome shotgun (WGS) entry which is preliminary data.</text>
</comment>
<proteinExistence type="predicted"/>
<dbReference type="RefSeq" id="WP_016309593.1">
    <property type="nucleotide sequence ID" value="NZ_KE159646.1"/>
</dbReference>
<evidence type="ECO:0000313" key="1">
    <source>
        <dbReference type="EMBL" id="EOS50973.1"/>
    </source>
</evidence>